<dbReference type="GO" id="GO:0005634">
    <property type="term" value="C:nucleus"/>
    <property type="evidence" value="ECO:0007669"/>
    <property type="project" value="TreeGrafter"/>
</dbReference>
<dbReference type="GO" id="GO:0000027">
    <property type="term" value="P:ribosomal large subunit assembly"/>
    <property type="evidence" value="ECO:0007669"/>
    <property type="project" value="TreeGrafter"/>
</dbReference>
<dbReference type="GO" id="GO:0000055">
    <property type="term" value="P:ribosomal large subunit export from nucleus"/>
    <property type="evidence" value="ECO:0007669"/>
    <property type="project" value="TreeGrafter"/>
</dbReference>
<dbReference type="GO" id="GO:0030687">
    <property type="term" value="C:preribosome, large subunit precursor"/>
    <property type="evidence" value="ECO:0007669"/>
    <property type="project" value="TreeGrafter"/>
</dbReference>
<sequence length="948" mass="106572">MVKVMSDLQLNRRSTTSKQNFTLRDLFRWGNRYTYADPKLLEDRSYDWNQHLIDEGYLVLSSKVRSSYETEIIREALFAHFRKRVEEECLFSLTERTSKVTRSILERVMADGVDVKEAVGREEKRRGGEGIVWTFDMRRMAVLTAKALQFNEPVLLVGPTGCGKTTVCQLLATLEQKTLRILNCHMHTEGADFLGGLRPYRSDQNDAVNGDNTPKKHQLFEWSDGPLVLSMQEGGFFLADEISLAEDSVLERLNCLLEPERTLLLAEKGGVSTGAIADEVSTNNDGFVITARDGFQFLATMNPGGDFGKKELSPALRNRLTEIWCRATDAEDDLTHIAENTLCRQVLLEGGDSFPVANDSMGLVARVIVKEVQVLKQSIEKLNFSIRDILAWVGFVAKNASRVGLPEALIYGLETVFLDSLEMLPYETYDEIVSVRRQMRRSLMNLMKRLLKWDGKINMIDYDQQAVGSGGLSVITSTADRFGIHPFYIELDANAQRGTRQGTDFMFTAPTTQRNLFRLLSALSLDKAILLEGPPGVGKTSLVESLAREIGYDIVRINLCEHTDLADLFGTDLPADDRSLEVNSNEGEEKTTTSSSGSRPTLGSFVWRDGPLLAALKARRNTWILLDELNLAPQSVLEGLNAILDHRGEVYIAELNKTFHLGKRTRIFAAQNPLRQGGGRKGLPQSFLNRFTKVYLRKLERRDLLHVVGSKYDQHFVTLGGQLLKAEGLPLSQSSVVSYFDRRTTQLEEGLKFDLAERMVMFSERLETGLATLEFGYKGGPFEANLRDILRWCELFFSDSCGFVVPQGDVATESFKHQLLVVLFEKMKLVYYQRMRADLDKRYIVTAFSEVFHCDGDELERISQDIGLYWTDEKLYLGDIVLRKGYTMEDAEELPLVVVKQQSLAGTAGANSTLVLASQLELLKSVTECVQLEKPVILCGPSDCGKTK</sequence>
<dbReference type="Proteomes" id="UP000075901">
    <property type="component" value="Unassembled WGS sequence"/>
</dbReference>
<dbReference type="PANTHER" id="PTHR48103:SF2">
    <property type="entry name" value="MIDASIN"/>
    <property type="match status" value="1"/>
</dbReference>
<evidence type="ECO:0000313" key="6">
    <source>
        <dbReference type="Proteomes" id="UP000075901"/>
    </source>
</evidence>
<dbReference type="InterPro" id="IPR027417">
    <property type="entry name" value="P-loop_NTPase"/>
</dbReference>
<dbReference type="InterPro" id="IPR040848">
    <property type="entry name" value="AAA_lid_7"/>
</dbReference>
<keyword evidence="1" id="KW-0547">Nucleotide-binding</keyword>
<feature type="domain" description="AAA+ ATPase" evidence="4">
    <location>
        <begin position="525"/>
        <end position="700"/>
    </location>
</feature>
<evidence type="ECO:0000256" key="2">
    <source>
        <dbReference type="ARBA" id="ARBA00022840"/>
    </source>
</evidence>
<evidence type="ECO:0000256" key="1">
    <source>
        <dbReference type="ARBA" id="ARBA00022741"/>
    </source>
</evidence>
<dbReference type="AlphaFoldDB" id="A0A182SC78"/>
<reference evidence="5" key="2">
    <citation type="submission" date="2020-05" db="UniProtKB">
        <authorList>
            <consortium name="EnsemblMetazoa"/>
        </authorList>
    </citation>
    <scope>IDENTIFICATION</scope>
    <source>
        <strain evidence="5">maculatus3</strain>
    </source>
</reference>
<dbReference type="Pfam" id="PF17867">
    <property type="entry name" value="AAA_lid_7"/>
    <property type="match status" value="2"/>
</dbReference>
<dbReference type="SMART" id="SM00382">
    <property type="entry name" value="AAA"/>
    <property type="match status" value="2"/>
</dbReference>
<dbReference type="InterPro" id="IPR003593">
    <property type="entry name" value="AAA+_ATPase"/>
</dbReference>
<dbReference type="EnsemblMetazoa" id="AMAM003850-RA">
    <property type="protein sequence ID" value="AMAM003850-PA"/>
    <property type="gene ID" value="AMAM003850"/>
</dbReference>
<protein>
    <recommendedName>
        <fullName evidence="4">AAA+ ATPase domain-containing protein</fullName>
    </recommendedName>
</protein>
<evidence type="ECO:0000256" key="3">
    <source>
        <dbReference type="SAM" id="MobiDB-lite"/>
    </source>
</evidence>
<proteinExistence type="predicted"/>
<dbReference type="GO" id="GO:0005524">
    <property type="term" value="F:ATP binding"/>
    <property type="evidence" value="ECO:0007669"/>
    <property type="project" value="UniProtKB-KW"/>
</dbReference>
<dbReference type="Gene3D" id="3.40.50.300">
    <property type="entry name" value="P-loop containing nucleotide triphosphate hydrolases"/>
    <property type="match status" value="2"/>
</dbReference>
<dbReference type="VEuPathDB" id="VectorBase:AMAM003850"/>
<evidence type="ECO:0000259" key="4">
    <source>
        <dbReference type="SMART" id="SM00382"/>
    </source>
</evidence>
<dbReference type="GO" id="GO:0016887">
    <property type="term" value="F:ATP hydrolysis activity"/>
    <property type="evidence" value="ECO:0007669"/>
    <property type="project" value="InterPro"/>
</dbReference>
<organism evidence="5 6">
    <name type="scientific">Anopheles maculatus</name>
    <dbReference type="NCBI Taxonomy" id="74869"/>
    <lineage>
        <taxon>Eukaryota</taxon>
        <taxon>Metazoa</taxon>
        <taxon>Ecdysozoa</taxon>
        <taxon>Arthropoda</taxon>
        <taxon>Hexapoda</taxon>
        <taxon>Insecta</taxon>
        <taxon>Pterygota</taxon>
        <taxon>Neoptera</taxon>
        <taxon>Endopterygota</taxon>
        <taxon>Diptera</taxon>
        <taxon>Nematocera</taxon>
        <taxon>Culicoidea</taxon>
        <taxon>Culicidae</taxon>
        <taxon>Anophelinae</taxon>
        <taxon>Anopheles</taxon>
        <taxon>Anopheles maculatus group</taxon>
    </lineage>
</organism>
<dbReference type="SUPFAM" id="SSF52540">
    <property type="entry name" value="P-loop containing nucleoside triphosphate hydrolases"/>
    <property type="match status" value="2"/>
</dbReference>
<reference evidence="6" key="1">
    <citation type="submission" date="2013-09" db="EMBL/GenBank/DDBJ databases">
        <title>The Genome Sequence of Anopheles maculatus species B.</title>
        <authorList>
            <consortium name="The Broad Institute Genomics Platform"/>
            <person name="Neafsey D.E."/>
            <person name="Besansky N."/>
            <person name="Howell P."/>
            <person name="Walton C."/>
            <person name="Young S.K."/>
            <person name="Zeng Q."/>
            <person name="Gargeya S."/>
            <person name="Fitzgerald M."/>
            <person name="Haas B."/>
            <person name="Abouelleil A."/>
            <person name="Allen A.W."/>
            <person name="Alvarado L."/>
            <person name="Arachchi H.M."/>
            <person name="Berlin A.M."/>
            <person name="Chapman S.B."/>
            <person name="Gainer-Dewar J."/>
            <person name="Goldberg J."/>
            <person name="Griggs A."/>
            <person name="Gujja S."/>
            <person name="Hansen M."/>
            <person name="Howarth C."/>
            <person name="Imamovic A."/>
            <person name="Ireland A."/>
            <person name="Larimer J."/>
            <person name="McCowan C."/>
            <person name="Murphy C."/>
            <person name="Pearson M."/>
            <person name="Poon T.W."/>
            <person name="Priest M."/>
            <person name="Roberts A."/>
            <person name="Saif S."/>
            <person name="Shea T."/>
            <person name="Sisk P."/>
            <person name="Sykes S."/>
            <person name="Wortman J."/>
            <person name="Nusbaum C."/>
            <person name="Birren B."/>
        </authorList>
    </citation>
    <scope>NUCLEOTIDE SEQUENCE [LARGE SCALE GENOMIC DNA]</scope>
    <source>
        <strain evidence="6">maculatus3</strain>
    </source>
</reference>
<feature type="region of interest" description="Disordered" evidence="3">
    <location>
        <begin position="579"/>
        <end position="602"/>
    </location>
</feature>
<evidence type="ECO:0000313" key="5">
    <source>
        <dbReference type="EnsemblMetazoa" id="AMAM003850-PA"/>
    </source>
</evidence>
<dbReference type="FunFam" id="3.40.50.300:FF:000956">
    <property type="entry name" value="Midasin"/>
    <property type="match status" value="1"/>
</dbReference>
<dbReference type="InterPro" id="IPR011704">
    <property type="entry name" value="ATPase_dyneun-rel_AAA"/>
</dbReference>
<feature type="domain" description="AAA+ ATPase" evidence="4">
    <location>
        <begin position="150"/>
        <end position="326"/>
    </location>
</feature>
<keyword evidence="2" id="KW-0067">ATP-binding</keyword>
<dbReference type="Pfam" id="PF07728">
    <property type="entry name" value="AAA_5"/>
    <property type="match status" value="2"/>
</dbReference>
<accession>A0A182SC78</accession>
<dbReference type="FunFam" id="3.40.50.300:FF:001384">
    <property type="entry name" value="Midasin"/>
    <property type="match status" value="1"/>
</dbReference>
<name>A0A182SC78_9DIPT</name>
<dbReference type="PANTHER" id="PTHR48103">
    <property type="entry name" value="MIDASIN-RELATED"/>
    <property type="match status" value="1"/>
</dbReference>
<keyword evidence="6" id="KW-1185">Reference proteome</keyword>